<protein>
    <submittedName>
        <fullName evidence="1">Uncharacterized protein</fullName>
    </submittedName>
</protein>
<gene>
    <name evidence="1" type="ORF">Acy02nite_49620</name>
</gene>
<keyword evidence="2" id="KW-1185">Reference proteome</keyword>
<reference evidence="1" key="1">
    <citation type="submission" date="2021-01" db="EMBL/GenBank/DDBJ databases">
        <title>Whole genome shotgun sequence of Actinoplanes cyaneus NBRC 14990.</title>
        <authorList>
            <person name="Komaki H."/>
            <person name="Tamura T."/>
        </authorList>
    </citation>
    <scope>NUCLEOTIDE SEQUENCE</scope>
    <source>
        <strain evidence="1">NBRC 14990</strain>
    </source>
</reference>
<dbReference type="AlphaFoldDB" id="A0A919IL54"/>
<organism evidence="1 2">
    <name type="scientific">Actinoplanes cyaneus</name>
    <dbReference type="NCBI Taxonomy" id="52696"/>
    <lineage>
        <taxon>Bacteria</taxon>
        <taxon>Bacillati</taxon>
        <taxon>Actinomycetota</taxon>
        <taxon>Actinomycetes</taxon>
        <taxon>Micromonosporales</taxon>
        <taxon>Micromonosporaceae</taxon>
        <taxon>Actinoplanes</taxon>
    </lineage>
</organism>
<dbReference type="RefSeq" id="WP_203744420.1">
    <property type="nucleotide sequence ID" value="NZ_BAAAUC010000004.1"/>
</dbReference>
<evidence type="ECO:0000313" key="1">
    <source>
        <dbReference type="EMBL" id="GID67081.1"/>
    </source>
</evidence>
<evidence type="ECO:0000313" key="2">
    <source>
        <dbReference type="Proteomes" id="UP000619479"/>
    </source>
</evidence>
<sequence length="305" mass="33407">MLGLFRKANAPDTDPAEADLELRAARDRALAGDWTAVHRLIAAAGRDRELRARRLSVLAATAARDPRWLLAWEAAMPEDPAVAILRAHTLLDQEAARDSGLAARAVRRAAELNPDDAHPLVISMNTMFADGYRRAGDFADSLREALRRDPHHFEAHLAAVRFACARWYGTHDEMFAAARSAAAGAPPGSPAVLLPLLAHFEYALREVPALTAAKAYFSRADVRAEITCCAAKWRAGQDHRLTGRGVTARHWLALAAYLSDQDREAARTLLTEVGSFLGDTPVYGYFWATPAEGFHAVQRWAKVIA</sequence>
<name>A0A919IL54_9ACTN</name>
<dbReference type="EMBL" id="BOMH01000037">
    <property type="protein sequence ID" value="GID67081.1"/>
    <property type="molecule type" value="Genomic_DNA"/>
</dbReference>
<comment type="caution">
    <text evidence="1">The sequence shown here is derived from an EMBL/GenBank/DDBJ whole genome shotgun (WGS) entry which is preliminary data.</text>
</comment>
<dbReference type="Proteomes" id="UP000619479">
    <property type="component" value="Unassembled WGS sequence"/>
</dbReference>
<accession>A0A919IL54</accession>
<proteinExistence type="predicted"/>